<evidence type="ECO:0000256" key="1">
    <source>
        <dbReference type="ARBA" id="ARBA00004651"/>
    </source>
</evidence>
<comment type="subunit">
    <text evidence="3">Heterooctamer of two A chains, two B chains, two C chains and two D chains.</text>
</comment>
<evidence type="ECO:0000256" key="15">
    <source>
        <dbReference type="ARBA" id="ARBA00031887"/>
    </source>
</evidence>
<keyword evidence="10" id="KW-0560">Oxidoreductase</keyword>
<keyword evidence="7 17" id="KW-0812">Transmembrane</keyword>
<evidence type="ECO:0000256" key="17">
    <source>
        <dbReference type="SAM" id="Phobius"/>
    </source>
</evidence>
<feature type="transmembrane region" description="Helical" evidence="17">
    <location>
        <begin position="77"/>
        <end position="99"/>
    </location>
</feature>
<protein>
    <recommendedName>
        <fullName evidence="4">Cytochrome bo(3) ubiquinol oxidase subunit 4</fullName>
    </recommendedName>
    <alternativeName>
        <fullName evidence="16">Cytochrome o ubiquinol oxidase subunit 4</fullName>
    </alternativeName>
    <alternativeName>
        <fullName evidence="13">Oxidase bo(3) subunit 4</fullName>
    </alternativeName>
    <alternativeName>
        <fullName evidence="14">Ubiquinol oxidase polypeptide IV</fullName>
    </alternativeName>
    <alternativeName>
        <fullName evidence="15">Ubiquinol oxidase subunit 4</fullName>
    </alternativeName>
</protein>
<evidence type="ECO:0000256" key="2">
    <source>
        <dbReference type="ARBA" id="ARBA00008079"/>
    </source>
</evidence>
<keyword evidence="19" id="KW-1185">Reference proteome</keyword>
<comment type="function">
    <text evidence="12">Cytochrome bo(3) ubiquinol terminal oxidase is the component of the aerobic respiratory chain of E.coli that predominates when cells are grown at high aeration. Has proton pump activity across the membrane in addition to electron transfer, pumping 2 protons/electron.</text>
</comment>
<evidence type="ECO:0000256" key="4">
    <source>
        <dbReference type="ARBA" id="ARBA00014689"/>
    </source>
</evidence>
<evidence type="ECO:0000313" key="19">
    <source>
        <dbReference type="Proteomes" id="UP000776651"/>
    </source>
</evidence>
<dbReference type="InterPro" id="IPR050968">
    <property type="entry name" value="Cytochrome_c_oxidase_bac_sub4"/>
</dbReference>
<gene>
    <name evidence="18" type="primary">cyoD</name>
    <name evidence="18" type="ORF">K3177_14950</name>
</gene>
<evidence type="ECO:0000256" key="14">
    <source>
        <dbReference type="ARBA" id="ARBA00030211"/>
    </source>
</evidence>
<comment type="similarity">
    <text evidence="2">Belongs to the cytochrome c oxidase bacterial subunit 4 family.</text>
</comment>
<keyword evidence="11 17" id="KW-0472">Membrane</keyword>
<dbReference type="Proteomes" id="UP000776651">
    <property type="component" value="Unassembled WGS sequence"/>
</dbReference>
<evidence type="ECO:0000256" key="10">
    <source>
        <dbReference type="ARBA" id="ARBA00023002"/>
    </source>
</evidence>
<keyword evidence="9 17" id="KW-1133">Transmembrane helix</keyword>
<evidence type="ECO:0000256" key="12">
    <source>
        <dbReference type="ARBA" id="ARBA00025694"/>
    </source>
</evidence>
<evidence type="ECO:0000256" key="11">
    <source>
        <dbReference type="ARBA" id="ARBA00023136"/>
    </source>
</evidence>
<dbReference type="Pfam" id="PF03626">
    <property type="entry name" value="COX4_pro"/>
    <property type="match status" value="1"/>
</dbReference>
<keyword evidence="6" id="KW-1003">Cell membrane</keyword>
<keyword evidence="8" id="KW-0249">Electron transport</keyword>
<feature type="transmembrane region" description="Helical" evidence="17">
    <location>
        <begin position="43"/>
        <end position="65"/>
    </location>
</feature>
<dbReference type="InterPro" id="IPR014210">
    <property type="entry name" value="Cyt_o_ubiqinol_oxidase_su4"/>
</dbReference>
<sequence>MVSLSFEDRKDASRSYIIGLCLSGVLTIIPFALVMGEAPIAKVWLAFTVVLAALVQIVVHIHYFLHVTTKTHGGWSLITTIFTVVILAIMIAGSLWIMYHLNTNMMPGMMTGTSVPTSEPASF</sequence>
<evidence type="ECO:0000313" key="18">
    <source>
        <dbReference type="EMBL" id="MBX7489804.1"/>
    </source>
</evidence>
<evidence type="ECO:0000256" key="8">
    <source>
        <dbReference type="ARBA" id="ARBA00022982"/>
    </source>
</evidence>
<evidence type="ECO:0000256" key="9">
    <source>
        <dbReference type="ARBA" id="ARBA00022989"/>
    </source>
</evidence>
<evidence type="ECO:0000256" key="7">
    <source>
        <dbReference type="ARBA" id="ARBA00022692"/>
    </source>
</evidence>
<evidence type="ECO:0000256" key="3">
    <source>
        <dbReference type="ARBA" id="ARBA00011700"/>
    </source>
</evidence>
<dbReference type="NCBIfam" id="TIGR02847">
    <property type="entry name" value="CyoD"/>
    <property type="match status" value="1"/>
</dbReference>
<comment type="subcellular location">
    <subcellularLocation>
        <location evidence="1">Cell membrane</location>
        <topology evidence="1">Multi-pass membrane protein</topology>
    </subcellularLocation>
</comment>
<dbReference type="EMBL" id="JAIGNQ010000004">
    <property type="protein sequence ID" value="MBX7489804.1"/>
    <property type="molecule type" value="Genomic_DNA"/>
</dbReference>
<name>A0ABS7JK87_9SPHN</name>
<evidence type="ECO:0000256" key="6">
    <source>
        <dbReference type="ARBA" id="ARBA00022475"/>
    </source>
</evidence>
<comment type="caution">
    <text evidence="18">The sequence shown here is derived from an EMBL/GenBank/DDBJ whole genome shotgun (WGS) entry which is preliminary data.</text>
</comment>
<evidence type="ECO:0000256" key="5">
    <source>
        <dbReference type="ARBA" id="ARBA00022448"/>
    </source>
</evidence>
<evidence type="ECO:0000256" key="16">
    <source>
        <dbReference type="ARBA" id="ARBA00032185"/>
    </source>
</evidence>
<evidence type="ECO:0000256" key="13">
    <source>
        <dbReference type="ARBA" id="ARBA00030071"/>
    </source>
</evidence>
<keyword evidence="5" id="KW-0813">Transport</keyword>
<organism evidence="18 19">
    <name type="scientific">Qipengyuania pacifica</name>
    <dbReference type="NCBI Taxonomy" id="2860199"/>
    <lineage>
        <taxon>Bacteria</taxon>
        <taxon>Pseudomonadati</taxon>
        <taxon>Pseudomonadota</taxon>
        <taxon>Alphaproteobacteria</taxon>
        <taxon>Sphingomonadales</taxon>
        <taxon>Erythrobacteraceae</taxon>
        <taxon>Qipengyuania</taxon>
    </lineage>
</organism>
<reference evidence="18 19" key="1">
    <citation type="submission" date="2021-08" db="EMBL/GenBank/DDBJ databases">
        <title>Comparative Genomics Analysis of the Genus Qipengyuania Reveals Extensive Genetic Diversity and Metabolic Versatility, Including the Description of Fifteen Novel Species.</title>
        <authorList>
            <person name="Liu Y."/>
        </authorList>
    </citation>
    <scope>NUCLEOTIDE SEQUENCE [LARGE SCALE GENOMIC DNA]</scope>
    <source>
        <strain evidence="18 19">GH25</strain>
    </source>
</reference>
<dbReference type="PANTHER" id="PTHR36835">
    <property type="entry name" value="CYTOCHROME BO(3) UBIQUINOL OXIDASE SUBUNIT 4"/>
    <property type="match status" value="1"/>
</dbReference>
<proteinExistence type="inferred from homology"/>
<dbReference type="InterPro" id="IPR005171">
    <property type="entry name" value="Cyt_c_oxidase_su4_prok"/>
</dbReference>
<feature type="transmembrane region" description="Helical" evidence="17">
    <location>
        <begin position="16"/>
        <end position="36"/>
    </location>
</feature>
<dbReference type="PANTHER" id="PTHR36835:SF1">
    <property type="entry name" value="CYTOCHROME BO(3) UBIQUINOL OXIDASE SUBUNIT 4"/>
    <property type="match status" value="1"/>
</dbReference>
<accession>A0ABS7JK87</accession>